<organism evidence="1 2">
    <name type="scientific">Roseofilum halophilum BLCC-M91</name>
    <dbReference type="NCBI Taxonomy" id="3022259"/>
    <lineage>
        <taxon>Bacteria</taxon>
        <taxon>Bacillati</taxon>
        <taxon>Cyanobacteriota</taxon>
        <taxon>Cyanophyceae</taxon>
        <taxon>Desertifilales</taxon>
        <taxon>Desertifilaceae</taxon>
        <taxon>Roseofilum</taxon>
        <taxon>Roseofilum halophilum</taxon>
    </lineage>
</organism>
<proteinExistence type="predicted"/>
<evidence type="ECO:0000313" key="2">
    <source>
        <dbReference type="Proteomes" id="UP001231370"/>
    </source>
</evidence>
<evidence type="ECO:0000313" key="1">
    <source>
        <dbReference type="EMBL" id="MDJ1178337.1"/>
    </source>
</evidence>
<gene>
    <name evidence="1" type="ORF">PJF56_05635</name>
</gene>
<protein>
    <submittedName>
        <fullName evidence="1">Uncharacterized protein</fullName>
    </submittedName>
</protein>
<reference evidence="1 2" key="1">
    <citation type="submission" date="2023-01" db="EMBL/GenBank/DDBJ databases">
        <title>Novel diversity within Roseofilum (Cyanobacteria; Desertifilaceae) from marine benthic mats with descriptions of four novel species.</title>
        <authorList>
            <person name="Wang Y."/>
            <person name="Berthold D.E."/>
            <person name="Hu J."/>
            <person name="Lefler F.W."/>
            <person name="Laughinghouse H.D. IV."/>
        </authorList>
    </citation>
    <scope>NUCLEOTIDE SEQUENCE [LARGE SCALE GENOMIC DNA]</scope>
    <source>
        <strain evidence="1 2">BLCC-M91</strain>
    </source>
</reference>
<dbReference type="RefSeq" id="WP_283761656.1">
    <property type="nucleotide sequence ID" value="NZ_JAQPOK010000041.1"/>
</dbReference>
<sequence>MYLVDSGVGVPIAPSSFPGLPIFLRRCHFWQTLMLGFLSPSSRVGH</sequence>
<comment type="caution">
    <text evidence="1">The sequence shown here is derived from an EMBL/GenBank/DDBJ whole genome shotgun (WGS) entry which is preliminary data.</text>
</comment>
<dbReference type="EMBL" id="JAQPOK010000041">
    <property type="protein sequence ID" value="MDJ1178337.1"/>
    <property type="molecule type" value="Genomic_DNA"/>
</dbReference>
<dbReference type="Proteomes" id="UP001231370">
    <property type="component" value="Unassembled WGS sequence"/>
</dbReference>
<keyword evidence="2" id="KW-1185">Reference proteome</keyword>
<accession>A0ABT7BGM2</accession>
<name>A0ABT7BGM2_9CYAN</name>